<name>A0ABN1CBB8_9BURK</name>
<dbReference type="InterPro" id="IPR027417">
    <property type="entry name" value="P-loop_NTPase"/>
</dbReference>
<reference evidence="2 3" key="1">
    <citation type="journal article" date="2019" name="Int. J. Syst. Evol. Microbiol.">
        <title>The Global Catalogue of Microorganisms (GCM) 10K type strain sequencing project: providing services to taxonomists for standard genome sequencing and annotation.</title>
        <authorList>
            <consortium name="The Broad Institute Genomics Platform"/>
            <consortium name="The Broad Institute Genome Sequencing Center for Infectious Disease"/>
            <person name="Wu L."/>
            <person name="Ma J."/>
        </authorList>
    </citation>
    <scope>NUCLEOTIDE SEQUENCE [LARGE SCALE GENOMIC DNA]</scope>
    <source>
        <strain evidence="2 3">JCM 14330</strain>
    </source>
</reference>
<dbReference type="GO" id="GO:0004386">
    <property type="term" value="F:helicase activity"/>
    <property type="evidence" value="ECO:0007669"/>
    <property type="project" value="UniProtKB-KW"/>
</dbReference>
<evidence type="ECO:0000313" key="2">
    <source>
        <dbReference type="EMBL" id="GAA0515608.1"/>
    </source>
</evidence>
<keyword evidence="2" id="KW-0067">ATP-binding</keyword>
<keyword evidence="2" id="KW-0347">Helicase</keyword>
<dbReference type="Proteomes" id="UP001501706">
    <property type="component" value="Unassembled WGS sequence"/>
</dbReference>
<feature type="domain" description="Helicase/UvrB N-terminal" evidence="1">
    <location>
        <begin position="13"/>
        <end position="238"/>
    </location>
</feature>
<dbReference type="InterPro" id="IPR006935">
    <property type="entry name" value="Helicase/UvrB_N"/>
</dbReference>
<keyword evidence="2" id="KW-0378">Hydrolase</keyword>
<dbReference type="PANTHER" id="PTHR47396">
    <property type="entry name" value="TYPE I RESTRICTION ENZYME ECOKI R PROTEIN"/>
    <property type="match status" value="1"/>
</dbReference>
<evidence type="ECO:0000313" key="3">
    <source>
        <dbReference type="Proteomes" id="UP001501706"/>
    </source>
</evidence>
<sequence>MNSRVLHAVTGRLSLRPPQEESLKRLAHAIGAAPELLSHDREVGAILSTLKAEFPTLEDFEREFPSLCFALATGVGKTRLMGAFIAYLHLAHGINNFFVLAPNLTIYSKLITDFTRNTPKYVFKGIAEFAQQPPLIITGDNYDQTGAAVDDQPQGFAHDVRINIFNISKINSEVRGGKEPRIKRMKEVLGDSYFNHLANLPDLVLLMDESHRYRASAGVRAINELRPLFGLEVTATPFVESSKGPVPFKNVVMDYPLARAMEDGFVKEPAVVTQRNFDAKAHTPEEIEKTKLEDGVRLHETTKVELLTYARENGVKPVKPFMLVIARDTTHAGQLLALLESEAFYEGRYQGKVIQVDSSRTGAEEEEMITRLLAVESVDEPTEIVIHVNMLKEGWDVTNLYTIVPLRAANARTLIEQSIGRGLRLPYGKRTGVASVDRLNIVAHDKFQEIIDEANRGDSPIRLKQVILDAPSADDKKVSVQVESGAAARLGLTEAPVVITGVSATDSGAEVPAPKPVFTTEAEKQAARVVMDVIGKYEVKRDLVPTSSALLKPEVQKEILAEVAERLKPLQGELLAGADEAVPALDLSAVVAKTTEIVVQQTIDIPRIAVVPTGEITTGFHAFKLDVSQLHLQPGQREIVGQMLRTNEQFTLAAEVGLKEQRPEDYIVHALVDFDDIDYFTHADLLYDLAGQMVQHLRGYLSEDEAISVLDRDRRLIAREIHAQMMAHFWEEATEYEVQVSRGFTELKPCNYTATAGQTAHHFRETVTETSRIKQMLFGGFARCLYPLQKFDSDTERRFAIILERDALKWFKPAKGQFQIYYKLGTEQPEYIPDFVAETDATIFMVETKARADINTQEVQAKAAAAMRWCKHASDHAASVGTKPWKYLLVPHDEVSESKRLADYLRFEVKA</sequence>
<dbReference type="InterPro" id="IPR050742">
    <property type="entry name" value="Helicase_Restrict-Modif_Enz"/>
</dbReference>
<dbReference type="PANTHER" id="PTHR47396:SF1">
    <property type="entry name" value="ATP-DEPENDENT HELICASE IRC3-RELATED"/>
    <property type="match status" value="1"/>
</dbReference>
<dbReference type="RefSeq" id="WP_343927992.1">
    <property type="nucleotide sequence ID" value="NZ_BAAAEN010000015.1"/>
</dbReference>
<dbReference type="Pfam" id="PF04851">
    <property type="entry name" value="ResIII"/>
    <property type="match status" value="1"/>
</dbReference>
<gene>
    <name evidence="2" type="ORF">GCM10009097_36330</name>
</gene>
<comment type="caution">
    <text evidence="2">The sequence shown here is derived from an EMBL/GenBank/DDBJ whole genome shotgun (WGS) entry which is preliminary data.</text>
</comment>
<accession>A0ABN1CBB8</accession>
<protein>
    <submittedName>
        <fullName evidence="2">DEAD/DEAH box helicase family protein</fullName>
    </submittedName>
</protein>
<dbReference type="EMBL" id="BAAAEN010000015">
    <property type="protein sequence ID" value="GAA0515608.1"/>
    <property type="molecule type" value="Genomic_DNA"/>
</dbReference>
<evidence type="ECO:0000259" key="1">
    <source>
        <dbReference type="Pfam" id="PF04851"/>
    </source>
</evidence>
<dbReference type="Gene3D" id="3.40.50.300">
    <property type="entry name" value="P-loop containing nucleotide triphosphate hydrolases"/>
    <property type="match status" value="2"/>
</dbReference>
<organism evidence="2 3">
    <name type="scientific">Pigmentiphaga daeguensis</name>
    <dbReference type="NCBI Taxonomy" id="414049"/>
    <lineage>
        <taxon>Bacteria</taxon>
        <taxon>Pseudomonadati</taxon>
        <taxon>Pseudomonadota</taxon>
        <taxon>Betaproteobacteria</taxon>
        <taxon>Burkholderiales</taxon>
        <taxon>Alcaligenaceae</taxon>
        <taxon>Pigmentiphaga</taxon>
    </lineage>
</organism>
<keyword evidence="2" id="KW-0547">Nucleotide-binding</keyword>
<keyword evidence="3" id="KW-1185">Reference proteome</keyword>
<dbReference type="SUPFAM" id="SSF52540">
    <property type="entry name" value="P-loop containing nucleoside triphosphate hydrolases"/>
    <property type="match status" value="2"/>
</dbReference>
<proteinExistence type="predicted"/>